<dbReference type="EMBL" id="CAJHIA010000012">
    <property type="protein sequence ID" value="CAD6444568.1"/>
    <property type="molecule type" value="Genomic_DNA"/>
</dbReference>
<dbReference type="AlphaFoldDB" id="A0A8H2VTP4"/>
<organism evidence="1 2">
    <name type="scientific">Sclerotinia trifoliorum</name>
    <dbReference type="NCBI Taxonomy" id="28548"/>
    <lineage>
        <taxon>Eukaryota</taxon>
        <taxon>Fungi</taxon>
        <taxon>Dikarya</taxon>
        <taxon>Ascomycota</taxon>
        <taxon>Pezizomycotina</taxon>
        <taxon>Leotiomycetes</taxon>
        <taxon>Helotiales</taxon>
        <taxon>Sclerotiniaceae</taxon>
        <taxon>Sclerotinia</taxon>
    </lineage>
</organism>
<evidence type="ECO:0000313" key="2">
    <source>
        <dbReference type="Proteomes" id="UP000624404"/>
    </source>
</evidence>
<reference evidence="1" key="1">
    <citation type="submission" date="2020-10" db="EMBL/GenBank/DDBJ databases">
        <authorList>
            <person name="Kusch S."/>
        </authorList>
    </citation>
    <scope>NUCLEOTIDE SEQUENCE</scope>
    <source>
        <strain evidence="1">SwB9</strain>
    </source>
</reference>
<dbReference type="OrthoDB" id="10424172at2759"/>
<accession>A0A8H2VTP4</accession>
<name>A0A8H2VTP4_9HELO</name>
<evidence type="ECO:0000313" key="1">
    <source>
        <dbReference type="EMBL" id="CAD6444568.1"/>
    </source>
</evidence>
<gene>
    <name evidence="1" type="ORF">SCLTRI_LOCUS4360</name>
</gene>
<protein>
    <submittedName>
        <fullName evidence="1">134dda52-20ca-4aab-b368-cee1ad740c92</fullName>
    </submittedName>
</protein>
<keyword evidence="2" id="KW-1185">Reference proteome</keyword>
<sequence length="287" mass="32534">MEPYESIKGEMLVRAMDDENINLEHFRRLYRSVKKTIDEIAKEKNETQKLEAVEKLVYESFWDDGKFGRGFETAATDVSDSTPEIVPAMTNAAASSSTQASPEPSTNLNGIAEPPVLQASIPLDGNIQPAISGLLSPGNEEAMCTYAFDFNERCIPYEIRSVFGHESMAETGTLLDVELKYVIGSDKHIFIVMPRDPENFRENPIIGRQILQDAHAFLVYWHWFVTKYAPIEMVMIAEYWLKPGHSTLWEYHRAVLAGQVPKFDMAAHKRALSYRAVDAQTIKKRDL</sequence>
<dbReference type="Proteomes" id="UP000624404">
    <property type="component" value="Unassembled WGS sequence"/>
</dbReference>
<comment type="caution">
    <text evidence="1">The sequence shown here is derived from an EMBL/GenBank/DDBJ whole genome shotgun (WGS) entry which is preliminary data.</text>
</comment>
<proteinExistence type="predicted"/>